<dbReference type="GO" id="GO:0046404">
    <property type="term" value="F:ATP-dependent polydeoxyribonucleotide 5'-hydroxyl-kinase activity"/>
    <property type="evidence" value="ECO:0007669"/>
    <property type="project" value="TreeGrafter"/>
</dbReference>
<dbReference type="Gene3D" id="3.40.50.300">
    <property type="entry name" value="P-loop containing nucleotide triphosphate hydrolases"/>
    <property type="match status" value="1"/>
</dbReference>
<dbReference type="PANTHER" id="PTHR12083">
    <property type="entry name" value="BIFUNCTIONAL POLYNUCLEOTIDE PHOSPHATASE/KINASE"/>
    <property type="match status" value="1"/>
</dbReference>
<dbReference type="Pfam" id="PF13671">
    <property type="entry name" value="AAA_33"/>
    <property type="match status" value="1"/>
</dbReference>
<reference evidence="1 2" key="1">
    <citation type="submission" date="2017-08" db="EMBL/GenBank/DDBJ databases">
        <title>Draft genome sequence of filamentous cyanobacterium Calothrix elsteri CCALA 953.</title>
        <authorList>
            <person name="Gagunashvili A.N."/>
            <person name="Elster J."/>
            <person name="Andresson O.S."/>
        </authorList>
    </citation>
    <scope>NUCLEOTIDE SEQUENCE [LARGE SCALE GENOMIC DNA]</scope>
    <source>
        <strain evidence="1 2">CCALA 953</strain>
    </source>
</reference>
<dbReference type="InterPro" id="IPR017101">
    <property type="entry name" value="P-loop_ATP/GTP-bd_All4644_prd"/>
</dbReference>
<dbReference type="OrthoDB" id="8564590at2"/>
<evidence type="ECO:0000313" key="1">
    <source>
        <dbReference type="EMBL" id="PAX52840.1"/>
    </source>
</evidence>
<dbReference type="SUPFAM" id="SSF52540">
    <property type="entry name" value="P-loop containing nucleoside triphosphate hydrolases"/>
    <property type="match status" value="1"/>
</dbReference>
<dbReference type="GO" id="GO:0003690">
    <property type="term" value="F:double-stranded DNA binding"/>
    <property type="evidence" value="ECO:0007669"/>
    <property type="project" value="TreeGrafter"/>
</dbReference>
<dbReference type="GO" id="GO:0046403">
    <property type="term" value="F:polynucleotide 3'-phosphatase activity"/>
    <property type="evidence" value="ECO:0007669"/>
    <property type="project" value="TreeGrafter"/>
</dbReference>
<keyword evidence="2" id="KW-1185">Reference proteome</keyword>
<keyword evidence="1" id="KW-0418">Kinase</keyword>
<dbReference type="RefSeq" id="WP_095722869.1">
    <property type="nucleotide sequence ID" value="NZ_NTFS01000194.1"/>
</dbReference>
<protein>
    <submittedName>
        <fullName evidence="1">Kinase</fullName>
    </submittedName>
</protein>
<sequence length="149" mass="17475">MEAIIFVGIQASGKSTFYRENFLNTHIRLNLDMLKTRHREQIFIQACIEGKQSFVVDNTNPTPEERSRYIAPAKANYFQIKAYYFDSPLEECKQRNNQRQGKENIPLSGLLGTHKKLILPTWEEGFDAIYSVKLDINNSFQIEEWQREI</sequence>
<dbReference type="GO" id="GO:0006281">
    <property type="term" value="P:DNA repair"/>
    <property type="evidence" value="ECO:0007669"/>
    <property type="project" value="TreeGrafter"/>
</dbReference>
<dbReference type="Proteomes" id="UP000218238">
    <property type="component" value="Unassembled WGS sequence"/>
</dbReference>
<gene>
    <name evidence="1" type="ORF">CK510_17160</name>
</gene>
<organism evidence="1 2">
    <name type="scientific">Brunnivagina elsteri CCALA 953</name>
    <dbReference type="NCBI Taxonomy" id="987040"/>
    <lineage>
        <taxon>Bacteria</taxon>
        <taxon>Bacillati</taxon>
        <taxon>Cyanobacteriota</taxon>
        <taxon>Cyanophyceae</taxon>
        <taxon>Nostocales</taxon>
        <taxon>Calotrichaceae</taxon>
        <taxon>Brunnivagina</taxon>
    </lineage>
</organism>
<comment type="caution">
    <text evidence="1">The sequence shown here is derived from an EMBL/GenBank/DDBJ whole genome shotgun (WGS) entry which is preliminary data.</text>
</comment>
<dbReference type="PIRSF" id="PIRSF037081">
    <property type="entry name" value="P-loop_All4644_prd"/>
    <property type="match status" value="1"/>
</dbReference>
<accession>A0A2A2TGG8</accession>
<keyword evidence="1" id="KW-0808">Transferase</keyword>
<evidence type="ECO:0000313" key="2">
    <source>
        <dbReference type="Proteomes" id="UP000218238"/>
    </source>
</evidence>
<dbReference type="InterPro" id="IPR027417">
    <property type="entry name" value="P-loop_NTPase"/>
</dbReference>
<dbReference type="AlphaFoldDB" id="A0A2A2TGG8"/>
<dbReference type="PANTHER" id="PTHR12083:SF9">
    <property type="entry name" value="BIFUNCTIONAL POLYNUCLEOTIDE PHOSPHATASE_KINASE"/>
    <property type="match status" value="1"/>
</dbReference>
<dbReference type="EMBL" id="NTFS01000194">
    <property type="protein sequence ID" value="PAX52840.1"/>
    <property type="molecule type" value="Genomic_DNA"/>
</dbReference>
<name>A0A2A2TGG8_9CYAN</name>
<proteinExistence type="predicted"/>